<evidence type="ECO:0000313" key="2">
    <source>
        <dbReference type="EMBL" id="CUE73048.1"/>
    </source>
</evidence>
<keyword evidence="3" id="KW-1185">Reference proteome</keyword>
<accession>A0A0S4IMR2</accession>
<feature type="region of interest" description="Disordered" evidence="1">
    <location>
        <begin position="220"/>
        <end position="254"/>
    </location>
</feature>
<reference evidence="3" key="1">
    <citation type="submission" date="2015-09" db="EMBL/GenBank/DDBJ databases">
        <authorList>
            <consortium name="Pathogen Informatics"/>
        </authorList>
    </citation>
    <scope>NUCLEOTIDE SEQUENCE [LARGE SCALE GENOMIC DNA]</scope>
    <source>
        <strain evidence="3">Lake Konstanz</strain>
    </source>
</reference>
<gene>
    <name evidence="2" type="ORF">BSAL_54775</name>
</gene>
<name>A0A0S4IMR2_BODSA</name>
<dbReference type="VEuPathDB" id="TriTrypDB:BSAL_54775"/>
<feature type="region of interest" description="Disordered" evidence="1">
    <location>
        <begin position="310"/>
        <end position="369"/>
    </location>
</feature>
<organism evidence="2 3">
    <name type="scientific">Bodo saltans</name>
    <name type="common">Flagellated protozoan</name>
    <dbReference type="NCBI Taxonomy" id="75058"/>
    <lineage>
        <taxon>Eukaryota</taxon>
        <taxon>Discoba</taxon>
        <taxon>Euglenozoa</taxon>
        <taxon>Kinetoplastea</taxon>
        <taxon>Metakinetoplastina</taxon>
        <taxon>Eubodonida</taxon>
        <taxon>Bodonidae</taxon>
        <taxon>Bodo</taxon>
    </lineage>
</organism>
<dbReference type="OrthoDB" id="271898at2759"/>
<evidence type="ECO:0000313" key="3">
    <source>
        <dbReference type="Proteomes" id="UP000051952"/>
    </source>
</evidence>
<proteinExistence type="predicted"/>
<dbReference type="AlphaFoldDB" id="A0A0S4IMR2"/>
<dbReference type="EMBL" id="CYKH01000142">
    <property type="protein sequence ID" value="CUE73048.1"/>
    <property type="molecule type" value="Genomic_DNA"/>
</dbReference>
<dbReference type="Proteomes" id="UP000051952">
    <property type="component" value="Unassembled WGS sequence"/>
</dbReference>
<feature type="compositionally biased region" description="Polar residues" evidence="1">
    <location>
        <begin position="339"/>
        <end position="358"/>
    </location>
</feature>
<feature type="region of interest" description="Disordered" evidence="1">
    <location>
        <begin position="1"/>
        <end position="36"/>
    </location>
</feature>
<feature type="region of interest" description="Disordered" evidence="1">
    <location>
        <begin position="60"/>
        <end position="81"/>
    </location>
</feature>
<evidence type="ECO:0000256" key="1">
    <source>
        <dbReference type="SAM" id="MobiDB-lite"/>
    </source>
</evidence>
<sequence>MGVCCGKDAMPVVEDNNTSDQQQQQQQKTKRRHVPSNDAVQFDYVFDGRTNDVGAVSVRSGSALGGGGQRRSHSPGQEPLAYTPRELDATTVISNGTTNARSMGALSFITNGNQDVSYDLISRFVERMRDGTVDPLDGSILGGSFAQTTASGGRSVEILTRDQAAQIDAAPDLRRKLALLVEFEESHRVDVIAAHRMNAMLFSMASQRVVPTVRRRKSTIVTGNSSNVAAGKGGKKSKTSNNGNAKSTDAPKKTEAVPPVVVIYAQDVNIEFNNATGGEEENEEGFFDMTIHSLAGTTVDRSAASFAHSIRGSVARPPADNNGGNRLSTRDDDDGMYSPVSSAQGTRPPQQQQASQVVTPARRTDGATNHNTTSAAVAAVANSNNLQQCVEHFEMLALTAREVSITADVKGGVVTESWDFLSLPKNTGMLNNGSALYKFVSKPAHLLDPESLDMVRMFVNLSGFANETIENNAPRVDCSSTDDLSKYVVILAKAMYVLPGVRLASISKELLASLDYQRNCQAGETKFYDDITTPFTFRQSKTIIKFLFSLIIQMTVSEITDPHILNSFKDFDGIIPAKAILLERTKKNIAKQDSTAKCKSVLLYYPINDGVLVSHATIVLNTSLPGVISKVLHTFGGQGAKENAEAVRNTRRYLIHRFGDSREGLSSVL</sequence>
<protein>
    <submittedName>
        <fullName evidence="2">Uncharacterized protein</fullName>
    </submittedName>
</protein>